<dbReference type="SUPFAM" id="SSF51735">
    <property type="entry name" value="NAD(P)-binding Rossmann-fold domains"/>
    <property type="match status" value="1"/>
</dbReference>
<organism evidence="2">
    <name type="scientific">candidate division WOR-3 bacterium</name>
    <dbReference type="NCBI Taxonomy" id="2052148"/>
    <lineage>
        <taxon>Bacteria</taxon>
        <taxon>Bacteria division WOR-3</taxon>
    </lineage>
</organism>
<comment type="caution">
    <text evidence="2">The sequence shown here is derived from an EMBL/GenBank/DDBJ whole genome shotgun (WGS) entry which is preliminary data.</text>
</comment>
<dbReference type="InterPro" id="IPR038763">
    <property type="entry name" value="DHH_sf"/>
</dbReference>
<dbReference type="PROSITE" id="PS51201">
    <property type="entry name" value="RCK_N"/>
    <property type="match status" value="1"/>
</dbReference>
<feature type="domain" description="RCK N-terminal" evidence="1">
    <location>
        <begin position="3"/>
        <end position="127"/>
    </location>
</feature>
<dbReference type="SUPFAM" id="SSF64182">
    <property type="entry name" value="DHH phosphoesterases"/>
    <property type="match status" value="1"/>
</dbReference>
<accession>A0A7C5MDJ5</accession>
<dbReference type="PANTHER" id="PTHR47618:SF1">
    <property type="entry name" value="BIFUNCTIONAL OLIGORIBONUCLEASE AND PAP PHOSPHATASE NRNA"/>
    <property type="match status" value="1"/>
</dbReference>
<reference evidence="2" key="1">
    <citation type="journal article" date="2020" name="mSystems">
        <title>Genome- and Community-Level Interaction Insights into Carbon Utilization and Element Cycling Functions of Hydrothermarchaeota in Hydrothermal Sediment.</title>
        <authorList>
            <person name="Zhou Z."/>
            <person name="Liu Y."/>
            <person name="Xu W."/>
            <person name="Pan J."/>
            <person name="Luo Z.H."/>
            <person name="Li M."/>
        </authorList>
    </citation>
    <scope>NUCLEOTIDE SEQUENCE [LARGE SCALE GENOMIC DNA]</scope>
    <source>
        <strain evidence="2">HyVt-94</strain>
    </source>
</reference>
<dbReference type="Pfam" id="PF02254">
    <property type="entry name" value="TrkA_N"/>
    <property type="match status" value="1"/>
</dbReference>
<evidence type="ECO:0000313" key="2">
    <source>
        <dbReference type="EMBL" id="HHF58140.1"/>
    </source>
</evidence>
<name>A0A7C5MDJ5_UNCW3</name>
<gene>
    <name evidence="2" type="ORF">ENL41_01795</name>
</gene>
<dbReference type="Gene3D" id="3.40.50.720">
    <property type="entry name" value="NAD(P)-binding Rossmann-like Domain"/>
    <property type="match status" value="1"/>
</dbReference>
<dbReference type="AlphaFoldDB" id="A0A7C5MDJ5"/>
<proteinExistence type="predicted"/>
<dbReference type="InterPro" id="IPR001667">
    <property type="entry name" value="DDH_dom"/>
</dbReference>
<dbReference type="PANTHER" id="PTHR47618">
    <property type="entry name" value="BIFUNCTIONAL OLIGORIBONUCLEASE AND PAP PHOSPHATASE NRNA"/>
    <property type="match status" value="1"/>
</dbReference>
<sequence length="351" mass="38831">MSAMRVLILGGGSIGRSVAQALKGEFEVIIIERDEIRAKSLSESGFHVIHGDFSYTASLLKAGIEKVDLVVMSIMDVNGIKRTIQAIRNNNSEVPILVLIPDEITVEEIISQIKEEFETDVKIDYAVSPKAATIKVIVDTVKNLGKKKNATLLSKKLSEIKQKSDSLLIVMHDNPDPDAMASAAALQVIAQNTGLRTTIVYGGEITHHENRAFVNLLGLDIRKVSPGSYEVKRHPTIALIDCQPNGNLSILDDEDLKKIEILIDHHQLLQNLEEKLPKDAFIDIRPDVNSTASIIVEYFQSLNMEVNGILGTSLFYGIYTDTKKFSKFSTTDLDALEFLAGKVDYEILEKI</sequence>
<dbReference type="Gene3D" id="3.90.1640.10">
    <property type="entry name" value="inorganic pyrophosphatase (n-terminal core)"/>
    <property type="match status" value="1"/>
</dbReference>
<dbReference type="InterPro" id="IPR051319">
    <property type="entry name" value="Oligoribo/pAp-PDE_c-di-AMP_PDE"/>
</dbReference>
<dbReference type="EMBL" id="DRTV01000129">
    <property type="protein sequence ID" value="HHF58140.1"/>
    <property type="molecule type" value="Genomic_DNA"/>
</dbReference>
<dbReference type="Proteomes" id="UP000886014">
    <property type="component" value="Unassembled WGS sequence"/>
</dbReference>
<dbReference type="Pfam" id="PF01368">
    <property type="entry name" value="DHH"/>
    <property type="match status" value="1"/>
</dbReference>
<dbReference type="GO" id="GO:0006813">
    <property type="term" value="P:potassium ion transport"/>
    <property type="evidence" value="ECO:0007669"/>
    <property type="project" value="InterPro"/>
</dbReference>
<protein>
    <submittedName>
        <fullName evidence="2">Phosphoesterase</fullName>
    </submittedName>
</protein>
<dbReference type="InterPro" id="IPR036291">
    <property type="entry name" value="NAD(P)-bd_dom_sf"/>
</dbReference>
<dbReference type="InterPro" id="IPR003148">
    <property type="entry name" value="RCK_N"/>
</dbReference>
<feature type="non-terminal residue" evidence="2">
    <location>
        <position position="351"/>
    </location>
</feature>
<evidence type="ECO:0000259" key="1">
    <source>
        <dbReference type="PROSITE" id="PS51201"/>
    </source>
</evidence>